<reference evidence="5 6" key="1">
    <citation type="journal article" date="2011" name="Science">
        <title>Comparative functional genomics of the fission yeasts.</title>
        <authorList>
            <person name="Rhind N."/>
            <person name="Chen Z."/>
            <person name="Yassour M."/>
            <person name="Thompson D.A."/>
            <person name="Haas B.J."/>
            <person name="Habib N."/>
            <person name="Wapinski I."/>
            <person name="Roy S."/>
            <person name="Lin M.F."/>
            <person name="Heiman D.I."/>
            <person name="Young S.K."/>
            <person name="Furuya K."/>
            <person name="Guo Y."/>
            <person name="Pidoux A."/>
            <person name="Chen H.M."/>
            <person name="Robbertse B."/>
            <person name="Goldberg J.M."/>
            <person name="Aoki K."/>
            <person name="Bayne E.H."/>
            <person name="Berlin A.M."/>
            <person name="Desjardins C.A."/>
            <person name="Dobbs E."/>
            <person name="Dukaj L."/>
            <person name="Fan L."/>
            <person name="FitzGerald M.G."/>
            <person name="French C."/>
            <person name="Gujja S."/>
            <person name="Hansen K."/>
            <person name="Keifenheim D."/>
            <person name="Levin J.Z."/>
            <person name="Mosher R.A."/>
            <person name="Mueller C.A."/>
            <person name="Pfiffner J."/>
            <person name="Priest M."/>
            <person name="Russ C."/>
            <person name="Smialowska A."/>
            <person name="Swoboda P."/>
            <person name="Sykes S.M."/>
            <person name="Vaughn M."/>
            <person name="Vengrova S."/>
            <person name="Yoder R."/>
            <person name="Zeng Q."/>
            <person name="Allshire R."/>
            <person name="Baulcombe D."/>
            <person name="Birren B.W."/>
            <person name="Brown W."/>
            <person name="Ekwall K."/>
            <person name="Kellis M."/>
            <person name="Leatherwood J."/>
            <person name="Levin H."/>
            <person name="Margalit H."/>
            <person name="Martienssen R."/>
            <person name="Nieduszynski C.A."/>
            <person name="Spatafora J.W."/>
            <person name="Friedman N."/>
            <person name="Dalgaard J.Z."/>
            <person name="Baumann P."/>
            <person name="Niki H."/>
            <person name="Regev A."/>
            <person name="Nusbaum C."/>
        </authorList>
    </citation>
    <scope>NUCLEOTIDE SEQUENCE [LARGE SCALE GENOMIC DNA]</scope>
    <source>
        <strain evidence="6">yFS286</strain>
    </source>
</reference>
<dbReference type="OrthoDB" id="727118at2759"/>
<dbReference type="PROSITE" id="PS50082">
    <property type="entry name" value="WD_REPEATS_2"/>
    <property type="match status" value="1"/>
</dbReference>
<evidence type="ECO:0000256" key="2">
    <source>
        <dbReference type="PROSITE-ProRule" id="PRU00221"/>
    </source>
</evidence>
<organism evidence="5 6">
    <name type="scientific">Schizosaccharomyces octosporus (strain yFS286)</name>
    <name type="common">Fission yeast</name>
    <name type="synonym">Octosporomyces octosporus</name>
    <dbReference type="NCBI Taxonomy" id="483514"/>
    <lineage>
        <taxon>Eukaryota</taxon>
        <taxon>Fungi</taxon>
        <taxon>Dikarya</taxon>
        <taxon>Ascomycota</taxon>
        <taxon>Taphrinomycotina</taxon>
        <taxon>Schizosaccharomycetes</taxon>
        <taxon>Schizosaccharomycetales</taxon>
        <taxon>Schizosaccharomycetaceae</taxon>
        <taxon>Schizosaccharomyces</taxon>
    </lineage>
</organism>
<dbReference type="RefSeq" id="XP_013017801.1">
    <property type="nucleotide sequence ID" value="XM_013162347.1"/>
</dbReference>
<accession>S9RN10</accession>
<dbReference type="SMART" id="SM00320">
    <property type="entry name" value="WD40"/>
    <property type="match status" value="6"/>
</dbReference>
<evidence type="ECO:0000259" key="4">
    <source>
        <dbReference type="Pfam" id="PF08232"/>
    </source>
</evidence>
<evidence type="ECO:0000256" key="1">
    <source>
        <dbReference type="ARBA" id="ARBA00023054"/>
    </source>
</evidence>
<dbReference type="OMA" id="SKCSQEV"/>
<dbReference type="EMBL" id="KE503206">
    <property type="protein sequence ID" value="EPX75359.1"/>
    <property type="molecule type" value="Genomic_DNA"/>
</dbReference>
<dbReference type="GO" id="GO:0031030">
    <property type="term" value="P:negative regulation of septation initiation signaling"/>
    <property type="evidence" value="ECO:0007669"/>
    <property type="project" value="EnsemblFungi"/>
</dbReference>
<dbReference type="GeneID" id="25033563"/>
<feature type="domain" description="Striatin N-terminal" evidence="4">
    <location>
        <begin position="23"/>
        <end position="86"/>
    </location>
</feature>
<dbReference type="eggNOG" id="KOG0642">
    <property type="taxonomic scope" value="Eukaryota"/>
</dbReference>
<name>S9RN10_SCHOY</name>
<dbReference type="Pfam" id="PF00400">
    <property type="entry name" value="WD40"/>
    <property type="match status" value="1"/>
</dbReference>
<dbReference type="PANTHER" id="PTHR15653">
    <property type="entry name" value="STRIATIN"/>
    <property type="match status" value="1"/>
</dbReference>
<dbReference type="InterPro" id="IPR051488">
    <property type="entry name" value="WD_repeat_striatin"/>
</dbReference>
<dbReference type="InterPro" id="IPR015943">
    <property type="entry name" value="WD40/YVTN_repeat-like_dom_sf"/>
</dbReference>
<dbReference type="HOGENOM" id="CLU_447007_0_0_1"/>
<dbReference type="PANTHER" id="PTHR15653:SF0">
    <property type="entry name" value="CONNECTOR OF KINASE TO AP-1, ISOFORM E"/>
    <property type="match status" value="1"/>
</dbReference>
<proteinExistence type="predicted"/>
<feature type="coiled-coil region" evidence="3">
    <location>
        <begin position="42"/>
        <end position="76"/>
    </location>
</feature>
<dbReference type="GO" id="GO:0071957">
    <property type="term" value="C:old mitotic spindle pole body"/>
    <property type="evidence" value="ECO:0007669"/>
    <property type="project" value="EnsemblFungi"/>
</dbReference>
<dbReference type="Gene3D" id="2.130.10.10">
    <property type="entry name" value="YVTN repeat-like/Quinoprotein amine dehydrogenase"/>
    <property type="match status" value="2"/>
</dbReference>
<dbReference type="Pfam" id="PF08232">
    <property type="entry name" value="Striatin"/>
    <property type="match status" value="1"/>
</dbReference>
<dbReference type="Proteomes" id="UP000016088">
    <property type="component" value="Unassembled WGS sequence"/>
</dbReference>
<protein>
    <submittedName>
        <fullName evidence="5">Striatin</fullName>
    </submittedName>
</protein>
<dbReference type="GO" id="GO:0090443">
    <property type="term" value="C:FAR/SIN/STRIPAK complex"/>
    <property type="evidence" value="ECO:0007669"/>
    <property type="project" value="EnsemblFungi"/>
</dbReference>
<evidence type="ECO:0000256" key="3">
    <source>
        <dbReference type="SAM" id="Coils"/>
    </source>
</evidence>
<dbReference type="Gene3D" id="1.20.5.300">
    <property type="match status" value="1"/>
</dbReference>
<sequence length="611" mass="69171">MKSLHPFKRQDGSLEDTNPNMYTLQGVIQYLQYEAFKNERDKNLWEIEKAELKLRIANLEREKARLEQSSTFQDRRNQMLEKALNRVYNNKMAPIDELYPLTPDLNVTGSTEVKSDACLRKSRDFIKKSLQEVVYLTNLQPNIRWNTLQEQTLPDMQEKNLSTFNSENNMQDSYLKKEMVLNDATDEDFTLNDNSTKPLSDDMISDDLLEDEIMNPAPPSSGDSYSAKTPKVIKRSSANTPLYDALNASQDAMNQLDINEEFHFNEKSFDKHDSWKLSYEVINSAEITRCVAHEPLPGSTPSFATGTDDGIIYIWTLFEKPSEHIVSELSPHLTFYGHKGPVLSLCIPKATHHIFSGGHDGTIRCWKLPAISSNEPSSIPVTEATVFVGHEDCVWELLCLEKKEKNPILLSLSSDNTVRGWKYTGEQLFHIKEPNKQPLSMCLVDDQLAIAWNDGFVRIYEVENQKQVDEFLIGGDSTLGDPAVKDRVNRIAAKPDSDSRLYSLHENGILRVHDLKKKECICQKSVDNFALTGISFVSRDSRLAVISAVGNIYVYGQDDSLSPLSGPLNSKNNLAGNDDFDILWLNNSVNDKQFLVIGGKERIQAFSQSLV</sequence>
<dbReference type="VEuPathDB" id="FungiDB:SOCG_04601"/>
<dbReference type="SUPFAM" id="SSF50978">
    <property type="entry name" value="WD40 repeat-like"/>
    <property type="match status" value="1"/>
</dbReference>
<dbReference type="InterPro" id="IPR001680">
    <property type="entry name" value="WD40_rpt"/>
</dbReference>
<gene>
    <name evidence="5" type="ORF">SOCG_04601</name>
</gene>
<evidence type="ECO:0000313" key="6">
    <source>
        <dbReference type="Proteomes" id="UP000016088"/>
    </source>
</evidence>
<keyword evidence="6" id="KW-1185">Reference proteome</keyword>
<dbReference type="AlphaFoldDB" id="S9RN10"/>
<dbReference type="InterPro" id="IPR013258">
    <property type="entry name" value="Striatin_N"/>
</dbReference>
<feature type="repeat" description="WD" evidence="2">
    <location>
        <begin position="335"/>
        <end position="368"/>
    </location>
</feature>
<evidence type="ECO:0000313" key="5">
    <source>
        <dbReference type="EMBL" id="EPX75359.1"/>
    </source>
</evidence>
<keyword evidence="1 3" id="KW-0175">Coiled coil</keyword>
<dbReference type="PROSITE" id="PS50294">
    <property type="entry name" value="WD_REPEATS_REGION"/>
    <property type="match status" value="1"/>
</dbReference>
<dbReference type="GO" id="GO:0005635">
    <property type="term" value="C:nuclear envelope"/>
    <property type="evidence" value="ECO:0007669"/>
    <property type="project" value="EnsemblFungi"/>
</dbReference>
<dbReference type="InterPro" id="IPR036322">
    <property type="entry name" value="WD40_repeat_dom_sf"/>
</dbReference>
<keyword evidence="2" id="KW-0853">WD repeat</keyword>